<evidence type="ECO:0000313" key="1">
    <source>
        <dbReference type="EMBL" id="AAP51017.1"/>
    </source>
</evidence>
<sequence length="94" mass="10407">MNQPQLPSPPQLRFSCSVIFSRSLVLTLTQSHPLCGTSLEPTPMCKRVVQQCYPEPHHQTLRSPGKLSLDSFTSLISLRASSACTSPRWSGTCY</sequence>
<proteinExistence type="predicted"/>
<name>Q6XLN8_NMV</name>
<reference evidence="1" key="1">
    <citation type="submission" date="2003-01" db="EMBL/GenBank/DDBJ databases">
        <title>The complete nucleotide sequence of the narcissus mosaic virus New Zealand strain.</title>
        <authorList>
            <person name="Zhang G.G."/>
            <person name="Thrush A."/>
            <person name="Forster R.L."/>
        </authorList>
    </citation>
    <scope>NUCLEOTIDE SEQUENCE</scope>
    <source>
        <strain evidence="1">New Zealand</strain>
    </source>
</reference>
<organism evidence="1">
    <name type="scientific">Narcissus mosaic virus strain New Zealand</name>
    <dbReference type="NCBI Taxonomy" id="231981"/>
    <lineage>
        <taxon>Viruses</taxon>
        <taxon>Riboviria</taxon>
        <taxon>Orthornavirae</taxon>
        <taxon>Kitrinoviricota</taxon>
        <taxon>Alsuviricetes</taxon>
        <taxon>Tymovirales</taxon>
        <taxon>Alphaflexiviridae</taxon>
        <taxon>Potexvirus</taxon>
        <taxon>Potexvirus narcissi</taxon>
        <taxon>Narcissus mosaic virus</taxon>
    </lineage>
</organism>
<accession>Q6XLN8</accession>
<dbReference type="EMBL" id="AY225449">
    <property type="protein sequence ID" value="AAP51017.1"/>
    <property type="molecule type" value="Genomic_RNA"/>
</dbReference>
<protein>
    <submittedName>
        <fullName evidence="1">10k protein</fullName>
    </submittedName>
</protein>